<comment type="similarity">
    <text evidence="1">Belongs to the LysR transcriptional regulatory family.</text>
</comment>
<dbReference type="PANTHER" id="PTHR30126:SF39">
    <property type="entry name" value="HTH-TYPE TRANSCRIPTIONAL REGULATOR CYSL"/>
    <property type="match status" value="1"/>
</dbReference>
<accession>A0A317DWS7</accession>
<keyword evidence="2" id="KW-0805">Transcription regulation</keyword>
<reference evidence="7" key="1">
    <citation type="submission" date="2018-05" db="EMBL/GenBank/DDBJ databases">
        <title>Zavarzinia sp. HR-AS.</title>
        <authorList>
            <person name="Lee Y."/>
            <person name="Jeon C.O."/>
        </authorList>
    </citation>
    <scope>NUCLEOTIDE SEQUENCE [LARGE SCALE GENOMIC DNA]</scope>
    <source>
        <strain evidence="7">DSM 1231</strain>
    </source>
</reference>
<dbReference type="Proteomes" id="UP000246077">
    <property type="component" value="Unassembled WGS sequence"/>
</dbReference>
<dbReference type="AlphaFoldDB" id="A0A317DWS7"/>
<dbReference type="PANTHER" id="PTHR30126">
    <property type="entry name" value="HTH-TYPE TRANSCRIPTIONAL REGULATOR"/>
    <property type="match status" value="1"/>
</dbReference>
<dbReference type="SUPFAM" id="SSF53850">
    <property type="entry name" value="Periplasmic binding protein-like II"/>
    <property type="match status" value="1"/>
</dbReference>
<evidence type="ECO:0000259" key="5">
    <source>
        <dbReference type="PROSITE" id="PS50931"/>
    </source>
</evidence>
<dbReference type="InterPro" id="IPR005119">
    <property type="entry name" value="LysR_subst-bd"/>
</dbReference>
<dbReference type="EMBL" id="QGLF01000006">
    <property type="protein sequence ID" value="PWR18316.1"/>
    <property type="molecule type" value="Genomic_DNA"/>
</dbReference>
<dbReference type="GO" id="GO:0003700">
    <property type="term" value="F:DNA-binding transcription factor activity"/>
    <property type="evidence" value="ECO:0007669"/>
    <property type="project" value="InterPro"/>
</dbReference>
<evidence type="ECO:0000256" key="3">
    <source>
        <dbReference type="ARBA" id="ARBA00023125"/>
    </source>
</evidence>
<comment type="caution">
    <text evidence="6">The sequence shown here is derived from an EMBL/GenBank/DDBJ whole genome shotgun (WGS) entry which is preliminary data.</text>
</comment>
<evidence type="ECO:0000256" key="2">
    <source>
        <dbReference type="ARBA" id="ARBA00023015"/>
    </source>
</evidence>
<dbReference type="PRINTS" id="PR00039">
    <property type="entry name" value="HTHLYSR"/>
</dbReference>
<dbReference type="Pfam" id="PF00126">
    <property type="entry name" value="HTH_1"/>
    <property type="match status" value="1"/>
</dbReference>
<sequence length="291" mass="30828">MTLEQLRIFVAVAAREHLTRAAADLNLTQSAVSAAIAALEQRHATRLFNRVGRGIELTAAGRLFLAEARAVLARAAAAEALLDDLAGLRRGRLALAASQTVANYWLPPVLNRYRRLHPAIALELSIGNTESVVRSVLEGTADLGVVEGEVDEPALRAMPVAADDLVLVARPGLVPAGTVDPNLLRSLPFVWRERGSATRTIAFQALAALGLDPGGLEVFLELPSNEAVRSAVEDGAGLTVLSRHVVAGSLKAGTLIDLGLALPRRRFYALLHRERPPAPAPAALLALFSAL</sequence>
<protein>
    <submittedName>
        <fullName evidence="6">LysR family transcriptional regulator</fullName>
    </submittedName>
</protein>
<dbReference type="InterPro" id="IPR036388">
    <property type="entry name" value="WH-like_DNA-bd_sf"/>
</dbReference>
<evidence type="ECO:0000256" key="1">
    <source>
        <dbReference type="ARBA" id="ARBA00009437"/>
    </source>
</evidence>
<dbReference type="SUPFAM" id="SSF46785">
    <property type="entry name" value="Winged helix' DNA-binding domain"/>
    <property type="match status" value="1"/>
</dbReference>
<dbReference type="InterPro" id="IPR000847">
    <property type="entry name" value="LysR_HTH_N"/>
</dbReference>
<evidence type="ECO:0000256" key="4">
    <source>
        <dbReference type="ARBA" id="ARBA00023163"/>
    </source>
</evidence>
<keyword evidence="3" id="KW-0238">DNA-binding</keyword>
<dbReference type="Pfam" id="PF03466">
    <property type="entry name" value="LysR_substrate"/>
    <property type="match status" value="1"/>
</dbReference>
<gene>
    <name evidence="6" type="ORF">DKG75_20310</name>
</gene>
<dbReference type="OrthoDB" id="9808620at2"/>
<proteinExistence type="inferred from homology"/>
<dbReference type="PROSITE" id="PS50931">
    <property type="entry name" value="HTH_LYSR"/>
    <property type="match status" value="1"/>
</dbReference>
<dbReference type="Gene3D" id="1.10.10.10">
    <property type="entry name" value="Winged helix-like DNA-binding domain superfamily/Winged helix DNA-binding domain"/>
    <property type="match status" value="1"/>
</dbReference>
<keyword evidence="4" id="KW-0804">Transcription</keyword>
<organism evidence="6 7">
    <name type="scientific">Zavarzinia compransoris</name>
    <dbReference type="NCBI Taxonomy" id="1264899"/>
    <lineage>
        <taxon>Bacteria</taxon>
        <taxon>Pseudomonadati</taxon>
        <taxon>Pseudomonadota</taxon>
        <taxon>Alphaproteobacteria</taxon>
        <taxon>Rhodospirillales</taxon>
        <taxon>Zavarziniaceae</taxon>
        <taxon>Zavarzinia</taxon>
    </lineage>
</organism>
<evidence type="ECO:0000313" key="6">
    <source>
        <dbReference type="EMBL" id="PWR18316.1"/>
    </source>
</evidence>
<name>A0A317DWS7_9PROT</name>
<dbReference type="Gene3D" id="3.40.190.290">
    <property type="match status" value="1"/>
</dbReference>
<dbReference type="GO" id="GO:0000976">
    <property type="term" value="F:transcription cis-regulatory region binding"/>
    <property type="evidence" value="ECO:0007669"/>
    <property type="project" value="TreeGrafter"/>
</dbReference>
<keyword evidence="7" id="KW-1185">Reference proteome</keyword>
<evidence type="ECO:0000313" key="7">
    <source>
        <dbReference type="Proteomes" id="UP000246077"/>
    </source>
</evidence>
<feature type="domain" description="HTH lysR-type" evidence="5">
    <location>
        <begin position="1"/>
        <end position="58"/>
    </location>
</feature>
<dbReference type="FunFam" id="1.10.10.10:FF:000001">
    <property type="entry name" value="LysR family transcriptional regulator"/>
    <property type="match status" value="1"/>
</dbReference>
<dbReference type="RefSeq" id="WP_109923023.1">
    <property type="nucleotide sequence ID" value="NZ_QGLF01000006.1"/>
</dbReference>
<dbReference type="InterPro" id="IPR036390">
    <property type="entry name" value="WH_DNA-bd_sf"/>
</dbReference>